<name>A0ABQ1PQG0_9ENTE</name>
<keyword evidence="1 2" id="KW-0812">Transmembrane</keyword>
<dbReference type="EMBL" id="BMKI01000011">
    <property type="protein sequence ID" value="GGD01197.1"/>
    <property type="molecule type" value="Genomic_DNA"/>
</dbReference>
<comment type="caution">
    <text evidence="2">The sequence shown here is derived from an EMBL/GenBank/DDBJ whole genome shotgun (WGS) entry which is preliminary data.</text>
</comment>
<evidence type="ECO:0000256" key="1">
    <source>
        <dbReference type="SAM" id="Phobius"/>
    </source>
</evidence>
<proteinExistence type="predicted"/>
<accession>A0ABQ1PQG0</accession>
<evidence type="ECO:0000313" key="2">
    <source>
        <dbReference type="EMBL" id="GGD01197.1"/>
    </source>
</evidence>
<feature type="transmembrane region" description="Helical" evidence="1">
    <location>
        <begin position="105"/>
        <end position="123"/>
    </location>
</feature>
<reference evidence="3" key="1">
    <citation type="journal article" date="2019" name="Int. J. Syst. Evol. Microbiol.">
        <title>The Global Catalogue of Microorganisms (GCM) 10K type strain sequencing project: providing services to taxonomists for standard genome sequencing and annotation.</title>
        <authorList>
            <consortium name="The Broad Institute Genomics Platform"/>
            <consortium name="The Broad Institute Genome Sequencing Center for Infectious Disease"/>
            <person name="Wu L."/>
            <person name="Ma J."/>
        </authorList>
    </citation>
    <scope>NUCLEOTIDE SEQUENCE [LARGE SCALE GENOMIC DNA]</scope>
    <source>
        <strain evidence="3">CGMCC 1.15942</strain>
    </source>
</reference>
<keyword evidence="1" id="KW-0472">Membrane</keyword>
<feature type="transmembrane region" description="Helical" evidence="1">
    <location>
        <begin position="39"/>
        <end position="59"/>
    </location>
</feature>
<protein>
    <submittedName>
        <fullName evidence="2">Transmembrane protein EpsG</fullName>
    </submittedName>
</protein>
<dbReference type="RefSeq" id="WP_088271306.1">
    <property type="nucleotide sequence ID" value="NZ_BMKI01000011.1"/>
</dbReference>
<dbReference type="Pfam" id="PF14897">
    <property type="entry name" value="EpsG"/>
    <property type="match status" value="1"/>
</dbReference>
<dbReference type="Proteomes" id="UP000630615">
    <property type="component" value="Unassembled WGS sequence"/>
</dbReference>
<feature type="transmembrane region" description="Helical" evidence="1">
    <location>
        <begin position="208"/>
        <end position="227"/>
    </location>
</feature>
<feature type="transmembrane region" description="Helical" evidence="1">
    <location>
        <begin position="324"/>
        <end position="346"/>
    </location>
</feature>
<feature type="transmembrane region" description="Helical" evidence="1">
    <location>
        <begin position="129"/>
        <end position="145"/>
    </location>
</feature>
<feature type="transmembrane region" description="Helical" evidence="1">
    <location>
        <begin position="301"/>
        <end position="317"/>
    </location>
</feature>
<feature type="transmembrane region" description="Helical" evidence="1">
    <location>
        <begin position="277"/>
        <end position="295"/>
    </location>
</feature>
<keyword evidence="3" id="KW-1185">Reference proteome</keyword>
<feature type="transmembrane region" description="Helical" evidence="1">
    <location>
        <begin position="247"/>
        <end position="265"/>
    </location>
</feature>
<evidence type="ECO:0000313" key="3">
    <source>
        <dbReference type="Proteomes" id="UP000630615"/>
    </source>
</evidence>
<gene>
    <name evidence="2" type="primary">epsG</name>
    <name evidence="2" type="ORF">GCM10011573_33450</name>
</gene>
<keyword evidence="1" id="KW-1133">Transmembrane helix</keyword>
<dbReference type="InterPro" id="IPR049458">
    <property type="entry name" value="EpsG-like"/>
</dbReference>
<organism evidence="2 3">
    <name type="scientific">Enterococcus wangshanyuanii</name>
    <dbReference type="NCBI Taxonomy" id="2005703"/>
    <lineage>
        <taxon>Bacteria</taxon>
        <taxon>Bacillati</taxon>
        <taxon>Bacillota</taxon>
        <taxon>Bacilli</taxon>
        <taxon>Lactobacillales</taxon>
        <taxon>Enterococcaceae</taxon>
        <taxon>Enterococcus</taxon>
    </lineage>
</organism>
<feature type="transmembrane region" description="Helical" evidence="1">
    <location>
        <begin position="173"/>
        <end position="196"/>
    </location>
</feature>
<sequence>MYTIIFFSSLLLAFLMEISHRDSYFQKDSEGTIRVKKSFFLLAFLTCILYIVLVVAPAIRYRVGTDYSVYLSKQIPEVLQGIPNSVEFLYKGVIHLGNSFGNYQWIFVITHVIIILFTLVAIIRDSKNYWISIIVLFGSGFFNYSMNIMRQSIAISIFLFSIHYLVRKENRKYIFWIIVATLFHKTSIIYFALLFLKKIKLSWKQIAIFSIGLYVFKTLFRSIILAISNKFNFYNNQFGTLLDSNQIGWMFLIANSLILLLFLLIKNRTEFSSTGDLYLQLQFIAFAITLVSDVVPNYERLMYMFMIGQILSVPYFFKRINSRIIKWCFVIAILVVYGVLFHRLFIIGNIGETFPYQSIFN</sequence>